<dbReference type="EMBL" id="LS398551">
    <property type="protein sequence ID" value="SPR06027.1"/>
    <property type="molecule type" value="Genomic_DNA"/>
</dbReference>
<gene>
    <name evidence="3" type="ORF">GILLIAM_01133</name>
    <name evidence="2" type="ORF">OTSGILL_0546</name>
</gene>
<dbReference type="Proteomes" id="UP000244959">
    <property type="component" value="Chromosome I"/>
</dbReference>
<keyword evidence="1" id="KW-0812">Transmembrane</keyword>
<keyword evidence="5" id="KW-1185">Reference proteome</keyword>
<reference evidence="3" key="3">
    <citation type="submission" date="2018-03" db="EMBL/GenBank/DDBJ databases">
        <authorList>
            <person name="Keele B.F."/>
        </authorList>
    </citation>
    <scope>NUCLEOTIDE SEQUENCE [LARGE SCALE GENOMIC DNA]</scope>
    <source>
        <strain evidence="3">Gilliam</strain>
    </source>
</reference>
<dbReference type="AlphaFoldDB" id="A0A0F3MGL5"/>
<name>A0A0F3MGL5_ORITS</name>
<evidence type="ECO:0000313" key="5">
    <source>
        <dbReference type="Proteomes" id="UP000244959"/>
    </source>
</evidence>
<dbReference type="EMBL" id="LANO01000005">
    <property type="protein sequence ID" value="KJV53694.1"/>
    <property type="molecule type" value="Genomic_DNA"/>
</dbReference>
<sequence length="69" mass="8216">MPIRISLKYNCLNNVCYDDKAMLFSLVVCIYLKILCFHNIILKGLVYDNEKSKRYNPKGIQGIMFRYEF</sequence>
<evidence type="ECO:0000313" key="4">
    <source>
        <dbReference type="Proteomes" id="UP000033769"/>
    </source>
</evidence>
<accession>A0A0F3MGL5</accession>
<dbReference type="PATRIC" id="fig|1359184.3.peg.2266"/>
<evidence type="ECO:0000313" key="2">
    <source>
        <dbReference type="EMBL" id="KJV53694.1"/>
    </source>
</evidence>
<protein>
    <submittedName>
        <fullName evidence="2">Uncharacterized protein</fullName>
    </submittedName>
</protein>
<evidence type="ECO:0000256" key="1">
    <source>
        <dbReference type="SAM" id="Phobius"/>
    </source>
</evidence>
<reference evidence="5" key="2">
    <citation type="submission" date="2018-03" db="EMBL/GenBank/DDBJ databases">
        <authorList>
            <person name="Batty M. E."/>
            <person name="Batty M E."/>
        </authorList>
    </citation>
    <scope>NUCLEOTIDE SEQUENCE [LARGE SCALE GENOMIC DNA]</scope>
    <source>
        <strain evidence="5">Gilliam</strain>
    </source>
</reference>
<proteinExistence type="predicted"/>
<reference evidence="2 4" key="1">
    <citation type="submission" date="2015-02" db="EMBL/GenBank/DDBJ databases">
        <title>Genome Sequencing of Rickettsiales.</title>
        <authorList>
            <person name="Daugherty S.C."/>
            <person name="Su Q."/>
            <person name="Abolude K."/>
            <person name="Beier-Sexton M."/>
            <person name="Carlyon J.A."/>
            <person name="Carter R."/>
            <person name="Day N.P."/>
            <person name="Dumler S.J."/>
            <person name="Dyachenko V."/>
            <person name="Godinez A."/>
            <person name="Kurtti T.J."/>
            <person name="Lichay M."/>
            <person name="Mullins K.E."/>
            <person name="Ott S."/>
            <person name="Pappas-Brown V."/>
            <person name="Paris D.H."/>
            <person name="Patel P."/>
            <person name="Richards A.L."/>
            <person name="Sadzewicz L."/>
            <person name="Sears K."/>
            <person name="Seidman D."/>
            <person name="Sengamalay N."/>
            <person name="Stenos J."/>
            <person name="Tallon L.J."/>
            <person name="Vincent G."/>
            <person name="Fraser C.M."/>
            <person name="Munderloh U."/>
            <person name="Dunning-Hotopp J.C."/>
        </authorList>
    </citation>
    <scope>NUCLEOTIDE SEQUENCE [LARGE SCALE GENOMIC DNA]</scope>
    <source>
        <strain evidence="2 4">Gilliam</strain>
    </source>
</reference>
<organism evidence="2 4">
    <name type="scientific">Orientia tsutsugamushi str. Gilliam</name>
    <dbReference type="NCBI Taxonomy" id="1359184"/>
    <lineage>
        <taxon>Bacteria</taxon>
        <taxon>Pseudomonadati</taxon>
        <taxon>Pseudomonadota</taxon>
        <taxon>Alphaproteobacteria</taxon>
        <taxon>Rickettsiales</taxon>
        <taxon>Rickettsiaceae</taxon>
        <taxon>Rickettsieae</taxon>
        <taxon>Orientia</taxon>
    </lineage>
</organism>
<dbReference type="Proteomes" id="UP000033769">
    <property type="component" value="Unassembled WGS sequence"/>
</dbReference>
<keyword evidence="1" id="KW-1133">Transmembrane helix</keyword>
<evidence type="ECO:0000313" key="3">
    <source>
        <dbReference type="EMBL" id="SPR06027.1"/>
    </source>
</evidence>
<keyword evidence="1" id="KW-0472">Membrane</keyword>
<feature type="transmembrane region" description="Helical" evidence="1">
    <location>
        <begin position="21"/>
        <end position="41"/>
    </location>
</feature>